<feature type="domain" description="ABC transmembrane type-1" evidence="8">
    <location>
        <begin position="78"/>
        <end position="258"/>
    </location>
</feature>
<evidence type="ECO:0000256" key="5">
    <source>
        <dbReference type="ARBA" id="ARBA00022989"/>
    </source>
</evidence>
<keyword evidence="4 7" id="KW-0812">Transmembrane</keyword>
<evidence type="ECO:0000313" key="9">
    <source>
        <dbReference type="EMBL" id="MPW24683.1"/>
    </source>
</evidence>
<protein>
    <submittedName>
        <fullName evidence="9">ABC transporter permease subunit</fullName>
    </submittedName>
</protein>
<dbReference type="PANTHER" id="PTHR30151">
    <property type="entry name" value="ALKANE SULFONATE ABC TRANSPORTER-RELATED, MEMBRANE SUBUNIT"/>
    <property type="match status" value="1"/>
</dbReference>
<feature type="transmembrane region" description="Helical" evidence="7">
    <location>
        <begin position="21"/>
        <end position="41"/>
    </location>
</feature>
<keyword evidence="6 7" id="KW-0472">Membrane</keyword>
<dbReference type="GO" id="GO:0055085">
    <property type="term" value="P:transmembrane transport"/>
    <property type="evidence" value="ECO:0007669"/>
    <property type="project" value="InterPro"/>
</dbReference>
<sequence>MYMSEKNFSKEHEQYIKKLKTNRFNVIATRTILLVFFIIFWEVAAELQWIDSFITSQPTRVLKTLVNLFTEGTLFKHLFTTVLETIIGFTTSTILGTVIAIILWWSPFISKVADPYLVVLNSLPKVALGPIILVWVGAGPVAIIVMAVLISLVVTISGVYSGFTDVDEAKITLVKTFGATKLQILTKVVLPASYPTITNALKINVGLSWVGVIMGEFLVSKAGLGYLIVYGSQVFQLDLVMTSILILSLAAGVMYQIIAYIEKKLIPYK</sequence>
<dbReference type="PANTHER" id="PTHR30151:SF19">
    <property type="entry name" value="ABC TRANSPORTER PERMEASE"/>
    <property type="match status" value="1"/>
</dbReference>
<dbReference type="Pfam" id="PF00528">
    <property type="entry name" value="BPD_transp_1"/>
    <property type="match status" value="1"/>
</dbReference>
<feature type="transmembrane region" description="Helical" evidence="7">
    <location>
        <begin position="240"/>
        <end position="261"/>
    </location>
</feature>
<dbReference type="PROSITE" id="PS50928">
    <property type="entry name" value="ABC_TM1"/>
    <property type="match status" value="1"/>
</dbReference>
<keyword evidence="3" id="KW-1003">Cell membrane</keyword>
<name>A0A6A7K6A0_9FIRM</name>
<dbReference type="Proteomes" id="UP000440004">
    <property type="component" value="Unassembled WGS sequence"/>
</dbReference>
<feature type="transmembrane region" description="Helical" evidence="7">
    <location>
        <begin position="117"/>
        <end position="136"/>
    </location>
</feature>
<evidence type="ECO:0000259" key="8">
    <source>
        <dbReference type="PROSITE" id="PS50928"/>
    </source>
</evidence>
<proteinExistence type="inferred from homology"/>
<comment type="similarity">
    <text evidence="7">Belongs to the binding-protein-dependent transport system permease family.</text>
</comment>
<evidence type="ECO:0000313" key="10">
    <source>
        <dbReference type="Proteomes" id="UP000440004"/>
    </source>
</evidence>
<evidence type="ECO:0000256" key="1">
    <source>
        <dbReference type="ARBA" id="ARBA00004651"/>
    </source>
</evidence>
<accession>A0A6A7K6A0</accession>
<evidence type="ECO:0000256" key="7">
    <source>
        <dbReference type="RuleBase" id="RU363032"/>
    </source>
</evidence>
<reference evidence="9 10" key="1">
    <citation type="submission" date="2019-10" db="EMBL/GenBank/DDBJ databases">
        <title>Alkalibaculum tamaniensis sp.nov., a new alkaliphilic acetogen, isolated on methoxylated aromatics from a mud volcano.</title>
        <authorList>
            <person name="Khomyakova M.A."/>
            <person name="Merkel A.Y."/>
            <person name="Bonch-Osmolovskaya E.A."/>
            <person name="Slobodkin A.I."/>
        </authorList>
    </citation>
    <scope>NUCLEOTIDE SEQUENCE [LARGE SCALE GENOMIC DNA]</scope>
    <source>
        <strain evidence="9 10">M08DMB</strain>
    </source>
</reference>
<evidence type="ECO:0000256" key="2">
    <source>
        <dbReference type="ARBA" id="ARBA00022448"/>
    </source>
</evidence>
<evidence type="ECO:0000256" key="4">
    <source>
        <dbReference type="ARBA" id="ARBA00022692"/>
    </source>
</evidence>
<keyword evidence="2 7" id="KW-0813">Transport</keyword>
<organism evidence="9 10">
    <name type="scientific">Alkalibaculum sporogenes</name>
    <dbReference type="NCBI Taxonomy" id="2655001"/>
    <lineage>
        <taxon>Bacteria</taxon>
        <taxon>Bacillati</taxon>
        <taxon>Bacillota</taxon>
        <taxon>Clostridia</taxon>
        <taxon>Eubacteriales</taxon>
        <taxon>Eubacteriaceae</taxon>
        <taxon>Alkalibaculum</taxon>
    </lineage>
</organism>
<dbReference type="InterPro" id="IPR035906">
    <property type="entry name" value="MetI-like_sf"/>
</dbReference>
<gene>
    <name evidence="9" type="ORF">GC105_02595</name>
</gene>
<dbReference type="InterPro" id="IPR000515">
    <property type="entry name" value="MetI-like"/>
</dbReference>
<keyword evidence="5 7" id="KW-1133">Transmembrane helix</keyword>
<feature type="transmembrane region" description="Helical" evidence="7">
    <location>
        <begin position="142"/>
        <end position="163"/>
    </location>
</feature>
<comment type="subcellular location">
    <subcellularLocation>
        <location evidence="1 7">Cell membrane</location>
        <topology evidence="1 7">Multi-pass membrane protein</topology>
    </subcellularLocation>
</comment>
<dbReference type="CDD" id="cd06261">
    <property type="entry name" value="TM_PBP2"/>
    <property type="match status" value="1"/>
</dbReference>
<evidence type="ECO:0000256" key="6">
    <source>
        <dbReference type="ARBA" id="ARBA00023136"/>
    </source>
</evidence>
<dbReference type="GO" id="GO:0005886">
    <property type="term" value="C:plasma membrane"/>
    <property type="evidence" value="ECO:0007669"/>
    <property type="project" value="UniProtKB-SubCell"/>
</dbReference>
<dbReference type="Gene3D" id="1.10.3720.10">
    <property type="entry name" value="MetI-like"/>
    <property type="match status" value="1"/>
</dbReference>
<feature type="transmembrane region" description="Helical" evidence="7">
    <location>
        <begin position="86"/>
        <end position="105"/>
    </location>
</feature>
<keyword evidence="10" id="KW-1185">Reference proteome</keyword>
<dbReference type="SUPFAM" id="SSF161098">
    <property type="entry name" value="MetI-like"/>
    <property type="match status" value="1"/>
</dbReference>
<dbReference type="EMBL" id="WHNX01000003">
    <property type="protein sequence ID" value="MPW24683.1"/>
    <property type="molecule type" value="Genomic_DNA"/>
</dbReference>
<evidence type="ECO:0000256" key="3">
    <source>
        <dbReference type="ARBA" id="ARBA00022475"/>
    </source>
</evidence>
<dbReference type="AlphaFoldDB" id="A0A6A7K6A0"/>
<comment type="caution">
    <text evidence="9">The sequence shown here is derived from an EMBL/GenBank/DDBJ whole genome shotgun (WGS) entry which is preliminary data.</text>
</comment>
<feature type="transmembrane region" description="Helical" evidence="7">
    <location>
        <begin position="207"/>
        <end position="228"/>
    </location>
</feature>